<comment type="caution">
    <text evidence="6">The sequence shown here is derived from an EMBL/GenBank/DDBJ whole genome shotgun (WGS) entry which is preliminary data.</text>
</comment>
<feature type="transmembrane region" description="Helical" evidence="4">
    <location>
        <begin position="258"/>
        <end position="276"/>
    </location>
</feature>
<accession>A0ABR4TTA3</accession>
<proteinExistence type="predicted"/>
<reference evidence="6 7" key="1">
    <citation type="submission" date="2013-07" db="EMBL/GenBank/DDBJ databases">
        <title>Thalassospira permensis NBRC 106175 Genome Sequencing.</title>
        <authorList>
            <person name="Lai Q."/>
            <person name="Shao Z."/>
        </authorList>
    </citation>
    <scope>NUCLEOTIDE SEQUENCE [LARGE SCALE GENOMIC DNA]</scope>
    <source>
        <strain evidence="6 7">NBRC 106175</strain>
    </source>
</reference>
<feature type="transmembrane region" description="Helical" evidence="4">
    <location>
        <begin position="222"/>
        <end position="246"/>
    </location>
</feature>
<keyword evidence="1 4" id="KW-0812">Transmembrane</keyword>
<feature type="transmembrane region" description="Helical" evidence="4">
    <location>
        <begin position="312"/>
        <end position="334"/>
    </location>
</feature>
<feature type="transmembrane region" description="Helical" evidence="4">
    <location>
        <begin position="288"/>
        <end position="306"/>
    </location>
</feature>
<dbReference type="CDD" id="cd17478">
    <property type="entry name" value="MFS_FsR"/>
    <property type="match status" value="1"/>
</dbReference>
<evidence type="ECO:0000256" key="1">
    <source>
        <dbReference type="ARBA" id="ARBA00022692"/>
    </source>
</evidence>
<feature type="transmembrane region" description="Helical" evidence="4">
    <location>
        <begin position="346"/>
        <end position="367"/>
    </location>
</feature>
<protein>
    <submittedName>
        <fullName evidence="6">Fosmidomycin resistance protein</fullName>
    </submittedName>
</protein>
<dbReference type="RefSeq" id="WP_037987555.1">
    <property type="nucleotide sequence ID" value="NZ_AUNC01000002.1"/>
</dbReference>
<dbReference type="PANTHER" id="PTHR43129:SF1">
    <property type="entry name" value="FOSMIDOMYCIN RESISTANCE PROTEIN"/>
    <property type="match status" value="1"/>
</dbReference>
<gene>
    <name evidence="6" type="ORF">SMB34_11315</name>
</gene>
<dbReference type="InterPro" id="IPR020846">
    <property type="entry name" value="MFS_dom"/>
</dbReference>
<dbReference type="Pfam" id="PF07690">
    <property type="entry name" value="MFS_1"/>
    <property type="match status" value="1"/>
</dbReference>
<keyword evidence="3 4" id="KW-0472">Membrane</keyword>
<feature type="transmembrane region" description="Helical" evidence="4">
    <location>
        <begin position="373"/>
        <end position="392"/>
    </location>
</feature>
<evidence type="ECO:0000313" key="7">
    <source>
        <dbReference type="Proteomes" id="UP000027463"/>
    </source>
</evidence>
<evidence type="ECO:0000256" key="2">
    <source>
        <dbReference type="ARBA" id="ARBA00022989"/>
    </source>
</evidence>
<dbReference type="PANTHER" id="PTHR43129">
    <property type="entry name" value="FOSMIDOMYCIN RESISTANCE PROTEIN"/>
    <property type="match status" value="1"/>
</dbReference>
<dbReference type="InterPro" id="IPR011701">
    <property type="entry name" value="MFS"/>
</dbReference>
<dbReference type="InterPro" id="IPR036259">
    <property type="entry name" value="MFS_trans_sf"/>
</dbReference>
<dbReference type="PROSITE" id="PS50850">
    <property type="entry name" value="MFS"/>
    <property type="match status" value="1"/>
</dbReference>
<evidence type="ECO:0000256" key="4">
    <source>
        <dbReference type="SAM" id="Phobius"/>
    </source>
</evidence>
<evidence type="ECO:0000256" key="3">
    <source>
        <dbReference type="ARBA" id="ARBA00023136"/>
    </source>
</evidence>
<dbReference type="Gene3D" id="1.20.1250.20">
    <property type="entry name" value="MFS general substrate transporter like domains"/>
    <property type="match status" value="2"/>
</dbReference>
<evidence type="ECO:0000313" key="6">
    <source>
        <dbReference type="EMBL" id="KEO59150.1"/>
    </source>
</evidence>
<dbReference type="SUPFAM" id="SSF103473">
    <property type="entry name" value="MFS general substrate transporter"/>
    <property type="match status" value="1"/>
</dbReference>
<feature type="transmembrane region" description="Helical" evidence="4">
    <location>
        <begin position="54"/>
        <end position="73"/>
    </location>
</feature>
<feature type="transmembrane region" description="Helical" evidence="4">
    <location>
        <begin position="143"/>
        <end position="165"/>
    </location>
</feature>
<feature type="transmembrane region" description="Helical" evidence="4">
    <location>
        <begin position="20"/>
        <end position="42"/>
    </location>
</feature>
<keyword evidence="7" id="KW-1185">Reference proteome</keyword>
<sequence length="401" mass="42554">MNEAVLNRPQVSRTVLPVLGAASFCHLLNDMIQSLFVAAYPVFKGGFDLSFAQLGLLTLTYQVTASLLQPFIGHFTDRRPQPYSLPFGMGMSMAGLLVLSSATSFAMLLVGSAMLGVGSSIFHPESSRLARLASGGAHGFAQSLFQVGGNVGSAIGPLLVVAVVLPHGQGSLAWFAFAALAGVVILTLLGRWYKRNGHAVRRPRVVHLAANLPARRQVIGGLLVLFCLMLSKWFYLASFTSYYVFYLMEKFPLSEGDAQIYLFIFLASVAAGTLIGGSVGDRIGRKKVIWVSILGALPFALILPYVGLGATVMLSIAIGLILSSAFSAIVVYAHELVPGRIGMISGLFFGLAFGLGGIGAAILGVMADHFGLGLVYQVCAWLPAIGFLAIFLPDIEHVDKA</sequence>
<feature type="transmembrane region" description="Helical" evidence="4">
    <location>
        <begin position="171"/>
        <end position="193"/>
    </location>
</feature>
<keyword evidence="2 4" id="KW-1133">Transmembrane helix</keyword>
<evidence type="ECO:0000259" key="5">
    <source>
        <dbReference type="PROSITE" id="PS50850"/>
    </source>
</evidence>
<dbReference type="EMBL" id="AUNC01000002">
    <property type="protein sequence ID" value="KEO59150.1"/>
    <property type="molecule type" value="Genomic_DNA"/>
</dbReference>
<organism evidence="6 7">
    <name type="scientific">Thalassospira permensis NBRC 106175</name>
    <dbReference type="NCBI Taxonomy" id="1353532"/>
    <lineage>
        <taxon>Bacteria</taxon>
        <taxon>Pseudomonadati</taxon>
        <taxon>Pseudomonadota</taxon>
        <taxon>Alphaproteobacteria</taxon>
        <taxon>Rhodospirillales</taxon>
        <taxon>Thalassospiraceae</taxon>
        <taxon>Thalassospira</taxon>
    </lineage>
</organism>
<feature type="domain" description="Major facilitator superfamily (MFS) profile" evidence="5">
    <location>
        <begin position="15"/>
        <end position="398"/>
    </location>
</feature>
<feature type="transmembrane region" description="Helical" evidence="4">
    <location>
        <begin position="93"/>
        <end position="122"/>
    </location>
</feature>
<name>A0ABR4TTA3_9PROT</name>
<dbReference type="Proteomes" id="UP000027463">
    <property type="component" value="Unassembled WGS sequence"/>
</dbReference>